<keyword evidence="1" id="KW-1185">Reference proteome</keyword>
<accession>A0ABM3KXF8</accession>
<protein>
    <submittedName>
        <fullName evidence="2">Uncharacterized protein LOC127143759 isoform X1</fullName>
    </submittedName>
</protein>
<dbReference type="RefSeq" id="XP_050942471.1">
    <property type="nucleotide sequence ID" value="XM_051086514.1"/>
</dbReference>
<dbReference type="Proteomes" id="UP001652600">
    <property type="component" value="Chromosome 6"/>
</dbReference>
<evidence type="ECO:0000313" key="1">
    <source>
        <dbReference type="Proteomes" id="UP001652600"/>
    </source>
</evidence>
<reference evidence="2" key="1">
    <citation type="submission" date="2025-08" db="UniProtKB">
        <authorList>
            <consortium name="RefSeq"/>
        </authorList>
    </citation>
    <scope>IDENTIFICATION</scope>
    <source>
        <tissue evidence="2">Stem</tissue>
    </source>
</reference>
<gene>
    <name evidence="2" type="primary">LOC127143759</name>
</gene>
<evidence type="ECO:0000313" key="2">
    <source>
        <dbReference type="RefSeq" id="XP_050942471.1"/>
    </source>
</evidence>
<name>A0ABM3KXF8_CUCME</name>
<organism evidence="1 2">
    <name type="scientific">Cucumis melo</name>
    <name type="common">Muskmelon</name>
    <dbReference type="NCBI Taxonomy" id="3656"/>
    <lineage>
        <taxon>Eukaryota</taxon>
        <taxon>Viridiplantae</taxon>
        <taxon>Streptophyta</taxon>
        <taxon>Embryophyta</taxon>
        <taxon>Tracheophyta</taxon>
        <taxon>Spermatophyta</taxon>
        <taxon>Magnoliopsida</taxon>
        <taxon>eudicotyledons</taxon>
        <taxon>Gunneridae</taxon>
        <taxon>Pentapetalae</taxon>
        <taxon>rosids</taxon>
        <taxon>fabids</taxon>
        <taxon>Cucurbitales</taxon>
        <taxon>Cucurbitaceae</taxon>
        <taxon>Benincaseae</taxon>
        <taxon>Cucumis</taxon>
    </lineage>
</organism>
<proteinExistence type="predicted"/>
<sequence length="154" mass="17032">MYSAIPALPMDDGGGKFQGSLDGTNLLDDACLVLTSDLKSHLHWMVELHERYVDAVTQLDGPDIACETNSGCYHAVQSFKRKLVIFEFEGGQGEKDKTTSEIQMAHNFSLPPLSPTGSGDRDILEVGVLEKSLYLQMSFNLRGRESSSFWENSL</sequence>
<dbReference type="GeneID" id="127143759"/>